<feature type="transmembrane region" description="Helical" evidence="1">
    <location>
        <begin position="12"/>
        <end position="43"/>
    </location>
</feature>
<protein>
    <submittedName>
        <fullName evidence="2">Uncharacterized protein</fullName>
    </submittedName>
</protein>
<dbReference type="Proteomes" id="UP000516105">
    <property type="component" value="Chromosome"/>
</dbReference>
<gene>
    <name evidence="2" type="ORF">H9L14_06650</name>
</gene>
<keyword evidence="1" id="KW-0812">Transmembrane</keyword>
<feature type="transmembrane region" description="Helical" evidence="1">
    <location>
        <begin position="50"/>
        <end position="74"/>
    </location>
</feature>
<sequence length="125" mass="12324">MMNKVGGLARAIYIVLAIVAGFVAMGGLNVALILVVLGLIAGLSMPRERLVLAMVAVVALPIIGTALSTIPAIGAQLSAVMGNLQMGIAGAAATALAMLMYELVMEGVMGLTGSAAASGTAATAR</sequence>
<reference evidence="2 3" key="1">
    <citation type="submission" date="2020-08" db="EMBL/GenBank/DDBJ databases">
        <title>Genome sequence of Sphingomonas sediminicola KACC 15039T.</title>
        <authorList>
            <person name="Hyun D.-W."/>
            <person name="Bae J.-W."/>
        </authorList>
    </citation>
    <scope>NUCLEOTIDE SEQUENCE [LARGE SCALE GENOMIC DNA]</scope>
    <source>
        <strain evidence="2 3">KACC 15039</strain>
    </source>
</reference>
<feature type="transmembrane region" description="Helical" evidence="1">
    <location>
        <begin position="86"/>
        <end position="104"/>
    </location>
</feature>
<dbReference type="RefSeq" id="WP_187709689.1">
    <property type="nucleotide sequence ID" value="NZ_CP060782.1"/>
</dbReference>
<proteinExistence type="predicted"/>
<dbReference type="EMBL" id="CP060782">
    <property type="protein sequence ID" value="QNP46736.1"/>
    <property type="molecule type" value="Genomic_DNA"/>
</dbReference>
<keyword evidence="1" id="KW-0472">Membrane</keyword>
<keyword evidence="3" id="KW-1185">Reference proteome</keyword>
<evidence type="ECO:0000313" key="2">
    <source>
        <dbReference type="EMBL" id="QNP46736.1"/>
    </source>
</evidence>
<keyword evidence="1" id="KW-1133">Transmembrane helix</keyword>
<name>A0ABX6TA53_9SPHN</name>
<organism evidence="2 3">
    <name type="scientific">Sphingomonas sediminicola</name>
    <dbReference type="NCBI Taxonomy" id="386874"/>
    <lineage>
        <taxon>Bacteria</taxon>
        <taxon>Pseudomonadati</taxon>
        <taxon>Pseudomonadota</taxon>
        <taxon>Alphaproteobacteria</taxon>
        <taxon>Sphingomonadales</taxon>
        <taxon>Sphingomonadaceae</taxon>
        <taxon>Sphingomonas</taxon>
    </lineage>
</organism>
<evidence type="ECO:0000256" key="1">
    <source>
        <dbReference type="SAM" id="Phobius"/>
    </source>
</evidence>
<evidence type="ECO:0000313" key="3">
    <source>
        <dbReference type="Proteomes" id="UP000516105"/>
    </source>
</evidence>
<accession>A0ABX6TA53</accession>